<name>A0A0W0F381_MONRR</name>
<dbReference type="CDD" id="cd00377">
    <property type="entry name" value="ICL_PEPM"/>
    <property type="match status" value="1"/>
</dbReference>
<dbReference type="InterPro" id="IPR015813">
    <property type="entry name" value="Pyrv/PenolPyrv_kinase-like_dom"/>
</dbReference>
<dbReference type="PANTHER" id="PTHR42905:SF16">
    <property type="entry name" value="CARBOXYPHOSPHONOENOLPYRUVATE PHOSPHONOMUTASE-LIKE PROTEIN (AFU_ORTHOLOGUE AFUA_5G07230)"/>
    <property type="match status" value="1"/>
</dbReference>
<dbReference type="Gene3D" id="3.20.20.60">
    <property type="entry name" value="Phosphoenolpyruvate-binding domains"/>
    <property type="match status" value="1"/>
</dbReference>
<comment type="caution">
    <text evidence="2">The sequence shown here is derived from an EMBL/GenBank/DDBJ whole genome shotgun (WGS) entry which is preliminary data.</text>
</comment>
<reference evidence="2 3" key="1">
    <citation type="submission" date="2015-12" db="EMBL/GenBank/DDBJ databases">
        <title>Draft genome sequence of Moniliophthora roreri, the causal agent of frosty pod rot of cacao.</title>
        <authorList>
            <person name="Aime M.C."/>
            <person name="Diaz-Valderrama J.R."/>
            <person name="Kijpornyongpan T."/>
            <person name="Phillips-Mora W."/>
        </authorList>
    </citation>
    <scope>NUCLEOTIDE SEQUENCE [LARGE SCALE GENOMIC DNA]</scope>
    <source>
        <strain evidence="2 3">MCA 2952</strain>
    </source>
</reference>
<dbReference type="InterPro" id="IPR040442">
    <property type="entry name" value="Pyrv_kinase-like_dom_sf"/>
</dbReference>
<organism evidence="2 3">
    <name type="scientific">Moniliophthora roreri</name>
    <name type="common">Frosty pod rot fungus</name>
    <name type="synonym">Monilia roreri</name>
    <dbReference type="NCBI Taxonomy" id="221103"/>
    <lineage>
        <taxon>Eukaryota</taxon>
        <taxon>Fungi</taxon>
        <taxon>Dikarya</taxon>
        <taxon>Basidiomycota</taxon>
        <taxon>Agaricomycotina</taxon>
        <taxon>Agaricomycetes</taxon>
        <taxon>Agaricomycetidae</taxon>
        <taxon>Agaricales</taxon>
        <taxon>Marasmiineae</taxon>
        <taxon>Marasmiaceae</taxon>
        <taxon>Moniliophthora</taxon>
    </lineage>
</organism>
<dbReference type="InterPro" id="IPR039556">
    <property type="entry name" value="ICL/PEPM"/>
</dbReference>
<proteinExistence type="predicted"/>
<keyword evidence="1" id="KW-0175">Coiled coil</keyword>
<dbReference type="SUPFAM" id="SSF51621">
    <property type="entry name" value="Phosphoenolpyruvate/pyruvate domain"/>
    <property type="match status" value="1"/>
</dbReference>
<dbReference type="GO" id="GO:0003824">
    <property type="term" value="F:catalytic activity"/>
    <property type="evidence" value="ECO:0007669"/>
    <property type="project" value="InterPro"/>
</dbReference>
<accession>A0A0W0F381</accession>
<evidence type="ECO:0000256" key="1">
    <source>
        <dbReference type="SAM" id="Coils"/>
    </source>
</evidence>
<dbReference type="Pfam" id="PF13714">
    <property type="entry name" value="PEP_mutase"/>
    <property type="match status" value="1"/>
</dbReference>
<dbReference type="EMBL" id="LATX01002363">
    <property type="protein sequence ID" value="KTB30797.1"/>
    <property type="molecule type" value="Genomic_DNA"/>
</dbReference>
<dbReference type="Proteomes" id="UP000054988">
    <property type="component" value="Unassembled WGS sequence"/>
</dbReference>
<dbReference type="AlphaFoldDB" id="A0A0W0F381"/>
<gene>
    <name evidence="2" type="ORF">WG66_16638</name>
</gene>
<sequence>MSSKQNQLAQRFASLHVPGKPLVLANVYDCATTQAMLSLRPQLKAIATASYGIANVAGLNDYTMTMEAHLETLSRIGNIVQATDPNIPFSVDLINGYGPKLTEAITKIIQLGAVGCNLEDSYFDPATLSVKLYTVEEMKDRLVQAKKVATDLGVPDFVFNIRTDAVFVQGGATMAQVMGRGKTEQPIDEAIARGKAYLSTGVPTTIFIWAGPFSVGTSSENLKRYLKEFDGRVAVHINRKDAGGLSVDELAKLGVARISIGPEFLFQTTEAIKVLGKKILEGGHMGTLDVKDFRRVSVFRLVHWTMESFQSLRCANCGHQIIRDADFECTPVPQREALSHLFSNNDPPPIERIKFIRNSLEANEKALQNVEEEIARIEEYLDKLDAKRSDLLTYVRNQKILLNPVRRIPEDIWVQVFSFCVRPSSATWMEEAQFQDSLEMTSSPWAISHHSTPSFGGLAMLLALHIRRSGSKPLSVHIDMWASHLAMGHSLLGVVAMYSERWKFLRIDRVEISYLQQCFSVIKPTFPMLHTLILVHMAGEEQDTNAWDIFQGAPALRFLSLDHYPENPSRLLVPYSQLTTIHFNLTTSDFPIHDILAILRSSAATLEEFHIDQPFPEEPNPGSLESPIILPRLLSYCVSDPDTSEEQVLRGASQLLEHITPTKLQSFRDRGNDASMPLSAISSMFQRSECPLDVLTLTVSNSNAELVEFLQTIPSTLSHLCLTKADGGGPFTEVFISALICEPGVDVDECLLPNLSCLELKGGMSFDASVYVDMIDSRWRVGDVQDLVCVKLDCTGKQRPTNPAAFDRFSQWMDVFEIELDWTLTL</sequence>
<evidence type="ECO:0008006" key="4">
    <source>
        <dbReference type="Google" id="ProtNLM"/>
    </source>
</evidence>
<evidence type="ECO:0000313" key="3">
    <source>
        <dbReference type="Proteomes" id="UP000054988"/>
    </source>
</evidence>
<feature type="coiled-coil region" evidence="1">
    <location>
        <begin position="353"/>
        <end position="390"/>
    </location>
</feature>
<protein>
    <recommendedName>
        <fullName evidence="4">Carboxyphosphonoenolpyruvate phosphonomutase</fullName>
    </recommendedName>
</protein>
<dbReference type="PANTHER" id="PTHR42905">
    <property type="entry name" value="PHOSPHOENOLPYRUVATE CARBOXYLASE"/>
    <property type="match status" value="1"/>
</dbReference>
<evidence type="ECO:0000313" key="2">
    <source>
        <dbReference type="EMBL" id="KTB30797.1"/>
    </source>
</evidence>